<sequence>MFSLMCSHYENVSQRKFLNDLDEKTGVILLRDPTGTVQGFTTFLLMGHEHNTGIISAIYSGDTIVDRLCWGQIELFRMFGGLFRQCLEQQSTPVYWFLLSKGVKTYLMLPLFFQNFYPNYLAEAPLNTQKLMQELARKKFGPCYHHEQGIVRMIPQADRLQKEFAVIPENKRQNPHVRFFTERNPGYLDGDELVCLARIVPSNFTRMAQRFVKENNR</sequence>
<accession>A0A2G6KGQ3</accession>
<dbReference type="EMBL" id="PDSK01000091">
    <property type="protein sequence ID" value="PIE34182.1"/>
    <property type="molecule type" value="Genomic_DNA"/>
</dbReference>
<name>A0A2G6KGQ3_9BACT</name>
<reference evidence="1 2" key="1">
    <citation type="submission" date="2017-10" db="EMBL/GenBank/DDBJ databases">
        <title>Novel microbial diversity and functional potential in the marine mammal oral microbiome.</title>
        <authorList>
            <person name="Dudek N.K."/>
            <person name="Sun C.L."/>
            <person name="Burstein D."/>
            <person name="Kantor R.S."/>
            <person name="Aliaga Goltsman D.S."/>
            <person name="Bik E.M."/>
            <person name="Thomas B.C."/>
            <person name="Banfield J.F."/>
            <person name="Relman D.A."/>
        </authorList>
    </citation>
    <scope>NUCLEOTIDE SEQUENCE [LARGE SCALE GENOMIC DNA]</scope>
    <source>
        <strain evidence="1">DOLJORAL78_47_16</strain>
    </source>
</reference>
<proteinExistence type="predicted"/>
<dbReference type="AlphaFoldDB" id="A0A2G6KGQ3"/>
<evidence type="ECO:0000313" key="2">
    <source>
        <dbReference type="Proteomes" id="UP000230821"/>
    </source>
</evidence>
<dbReference type="Proteomes" id="UP000230821">
    <property type="component" value="Unassembled WGS sequence"/>
</dbReference>
<evidence type="ECO:0000313" key="1">
    <source>
        <dbReference type="EMBL" id="PIE34182.1"/>
    </source>
</evidence>
<comment type="caution">
    <text evidence="1">The sequence shown here is derived from an EMBL/GenBank/DDBJ whole genome shotgun (WGS) entry which is preliminary data.</text>
</comment>
<organism evidence="1 2">
    <name type="scientific">candidate division KSB3 bacterium</name>
    <dbReference type="NCBI Taxonomy" id="2044937"/>
    <lineage>
        <taxon>Bacteria</taxon>
        <taxon>candidate division KSB3</taxon>
    </lineage>
</organism>
<protein>
    <submittedName>
        <fullName evidence="1">Uncharacterized protein</fullName>
    </submittedName>
</protein>
<gene>
    <name evidence="1" type="ORF">CSA56_08570</name>
</gene>